<feature type="transmembrane region" description="Helical" evidence="1">
    <location>
        <begin position="6"/>
        <end position="25"/>
    </location>
</feature>
<accession>A0A2P5T171</accession>
<dbReference type="EMBL" id="PDKR01000012">
    <property type="protein sequence ID" value="PPI88316.1"/>
    <property type="molecule type" value="Genomic_DNA"/>
</dbReference>
<organism evidence="2">
    <name type="scientific">Candidatus Pantoea edessiphila</name>
    <dbReference type="NCBI Taxonomy" id="2044610"/>
    <lineage>
        <taxon>Bacteria</taxon>
        <taxon>Pseudomonadati</taxon>
        <taxon>Pseudomonadota</taxon>
        <taxon>Gammaproteobacteria</taxon>
        <taxon>Enterobacterales</taxon>
        <taxon>Erwiniaceae</taxon>
        <taxon>Pantoea</taxon>
    </lineage>
</organism>
<keyword evidence="1" id="KW-1133">Transmembrane helix</keyword>
<keyword evidence="1" id="KW-0472">Membrane</keyword>
<protein>
    <recommendedName>
        <fullName evidence="3">YggT family protein</fullName>
    </recommendedName>
</protein>
<comment type="caution">
    <text evidence="2">The sequence shown here is derived from an EMBL/GenBank/DDBJ whole genome shotgun (WGS) entry which is preliminary data.</text>
</comment>
<dbReference type="OrthoDB" id="9806665at2"/>
<dbReference type="Proteomes" id="UP000295937">
    <property type="component" value="Plasmid pSOE4"/>
</dbReference>
<feature type="transmembrane region" description="Helical" evidence="1">
    <location>
        <begin position="52"/>
        <end position="71"/>
    </location>
</feature>
<evidence type="ECO:0000256" key="1">
    <source>
        <dbReference type="SAM" id="Phobius"/>
    </source>
</evidence>
<feature type="transmembrane region" description="Helical" evidence="1">
    <location>
        <begin position="91"/>
        <end position="114"/>
    </location>
</feature>
<geneLocation type="plasmid" evidence="2">
    <name>pSOE4</name>
</geneLocation>
<dbReference type="GO" id="GO:0016020">
    <property type="term" value="C:membrane"/>
    <property type="evidence" value="ECO:0007669"/>
    <property type="project" value="InterPro"/>
</dbReference>
<keyword evidence="2" id="KW-0614">Plasmid</keyword>
<name>A0A2P5T171_9GAMM</name>
<dbReference type="Pfam" id="PF02325">
    <property type="entry name" value="CCB3_YggT"/>
    <property type="match status" value="2"/>
</dbReference>
<dbReference type="AlphaFoldDB" id="A0A2P5T171"/>
<evidence type="ECO:0008006" key="3">
    <source>
        <dbReference type="Google" id="ProtNLM"/>
    </source>
</evidence>
<evidence type="ECO:0000313" key="2">
    <source>
        <dbReference type="EMBL" id="PPI88316.1"/>
    </source>
</evidence>
<sequence>MLTIIFLVRTAINIYSVLLLIRIWLQLANCDPYNSFTQSIIKATQPIVKLRIVPFIGPIDGTSLSLVFILSTIKLPLVELILGRTEFLPSAVFYLIVGLLTSIKLIGKVIFWVVTLRSLLSWVNQSYNPLVFALYQMSEVFMNPIRKILPTRIGIIDFSSMILIIIIYLFNYIGLDLFPEIWQYM</sequence>
<dbReference type="InterPro" id="IPR003425">
    <property type="entry name" value="CCB3/YggT"/>
</dbReference>
<reference evidence="2" key="1">
    <citation type="journal article" date="2018" name="Genome Biol. Evol.">
        <title>Cladogenesis and Genomic Streamlining in Extracellular Endosymbionts of Tropical Stink Bugs.</title>
        <authorList>
            <person name="Otero-Bravo A."/>
            <person name="Goffredi S."/>
            <person name="Sabree Z.L."/>
        </authorList>
    </citation>
    <scope>NUCLEOTIDE SEQUENCE [LARGE SCALE GENOMIC DNA]</scope>
    <source>
        <strain evidence="2">SoEO</strain>
        <plasmid evidence="2">pSOE4</plasmid>
    </source>
</reference>
<proteinExistence type="predicted"/>
<keyword evidence="1" id="KW-0812">Transmembrane</keyword>
<gene>
    <name evidence="2" type="ORF">CRV09_03600</name>
</gene>
<dbReference type="RefSeq" id="WP_136132119.1">
    <property type="nucleotide sequence ID" value="NZ_CM009560.1"/>
</dbReference>
<feature type="transmembrane region" description="Helical" evidence="1">
    <location>
        <begin position="155"/>
        <end position="175"/>
    </location>
</feature>